<protein>
    <submittedName>
        <fullName evidence="2">Uncharacterized protein</fullName>
    </submittedName>
</protein>
<dbReference type="AlphaFoldDB" id="A0AAE1AB82"/>
<gene>
    <name evidence="2" type="ORF">RRG08_033734</name>
</gene>
<evidence type="ECO:0000256" key="1">
    <source>
        <dbReference type="SAM" id="MobiDB-lite"/>
    </source>
</evidence>
<keyword evidence="3" id="KW-1185">Reference proteome</keyword>
<proteinExistence type="predicted"/>
<evidence type="ECO:0000313" key="3">
    <source>
        <dbReference type="Proteomes" id="UP001283361"/>
    </source>
</evidence>
<name>A0AAE1AB82_9GAST</name>
<organism evidence="2 3">
    <name type="scientific">Elysia crispata</name>
    <name type="common">lettuce slug</name>
    <dbReference type="NCBI Taxonomy" id="231223"/>
    <lineage>
        <taxon>Eukaryota</taxon>
        <taxon>Metazoa</taxon>
        <taxon>Spiralia</taxon>
        <taxon>Lophotrochozoa</taxon>
        <taxon>Mollusca</taxon>
        <taxon>Gastropoda</taxon>
        <taxon>Heterobranchia</taxon>
        <taxon>Euthyneura</taxon>
        <taxon>Panpulmonata</taxon>
        <taxon>Sacoglossa</taxon>
        <taxon>Placobranchoidea</taxon>
        <taxon>Plakobranchidae</taxon>
        <taxon>Elysia</taxon>
    </lineage>
</organism>
<comment type="caution">
    <text evidence="2">The sequence shown here is derived from an EMBL/GenBank/DDBJ whole genome shotgun (WGS) entry which is preliminary data.</text>
</comment>
<accession>A0AAE1AB82</accession>
<evidence type="ECO:0000313" key="2">
    <source>
        <dbReference type="EMBL" id="KAK3783477.1"/>
    </source>
</evidence>
<dbReference type="EMBL" id="JAWDGP010002410">
    <property type="protein sequence ID" value="KAK3783477.1"/>
    <property type="molecule type" value="Genomic_DNA"/>
</dbReference>
<sequence length="118" mass="13051">MLKEQCSFPTPPLSLQLRLSVFSLCVGDFREHALYVLYCTSRNSRPLLESSSAKIQNLQHRNDANLDLSGAFYMLEESARHQTVAAIHKDEPPEQSARGGAASTPHECPRKGSHAPGF</sequence>
<dbReference type="Proteomes" id="UP001283361">
    <property type="component" value="Unassembled WGS sequence"/>
</dbReference>
<reference evidence="2" key="1">
    <citation type="journal article" date="2023" name="G3 (Bethesda)">
        <title>A reference genome for the long-term kleptoplast-retaining sea slug Elysia crispata morphotype clarki.</title>
        <authorList>
            <person name="Eastman K.E."/>
            <person name="Pendleton A.L."/>
            <person name="Shaikh M.A."/>
            <person name="Suttiyut T."/>
            <person name="Ogas R."/>
            <person name="Tomko P."/>
            <person name="Gavelis G."/>
            <person name="Widhalm J.R."/>
            <person name="Wisecaver J.H."/>
        </authorList>
    </citation>
    <scope>NUCLEOTIDE SEQUENCE</scope>
    <source>
        <strain evidence="2">ECLA1</strain>
    </source>
</reference>
<feature type="region of interest" description="Disordered" evidence="1">
    <location>
        <begin position="90"/>
        <end position="118"/>
    </location>
</feature>